<feature type="transmembrane region" description="Helical" evidence="7">
    <location>
        <begin position="43"/>
        <end position="67"/>
    </location>
</feature>
<evidence type="ECO:0000256" key="7">
    <source>
        <dbReference type="SAM" id="Phobius"/>
    </source>
</evidence>
<dbReference type="PANTHER" id="PTHR22776:SF49">
    <property type="entry name" value="MARVEL DOMAIN-CONTAINING PROTEIN"/>
    <property type="match status" value="1"/>
</dbReference>
<dbReference type="OrthoDB" id="10028364at2759"/>
<dbReference type="InterPro" id="IPR008253">
    <property type="entry name" value="Marvel"/>
</dbReference>
<dbReference type="GO" id="GO:0016020">
    <property type="term" value="C:membrane"/>
    <property type="evidence" value="ECO:0007669"/>
    <property type="project" value="UniProtKB-SubCell"/>
</dbReference>
<dbReference type="PANTHER" id="PTHR22776">
    <property type="entry name" value="MARVEL-CONTAINING POTENTIAL LIPID RAFT-ASSOCIATED PROTEIN"/>
    <property type="match status" value="1"/>
</dbReference>
<protein>
    <submittedName>
        <fullName evidence="9">CKLF-like MARVEL transmembrane domain-containing protein 4</fullName>
    </submittedName>
</protein>
<gene>
    <name evidence="9" type="ORF">KP79_PYT14419</name>
</gene>
<evidence type="ECO:0000259" key="8">
    <source>
        <dbReference type="PROSITE" id="PS51225"/>
    </source>
</evidence>
<evidence type="ECO:0000256" key="3">
    <source>
        <dbReference type="ARBA" id="ARBA00022989"/>
    </source>
</evidence>
<comment type="subcellular location">
    <subcellularLocation>
        <location evidence="1">Membrane</location>
        <topology evidence="1">Multi-pass membrane protein</topology>
    </subcellularLocation>
</comment>
<evidence type="ECO:0000256" key="5">
    <source>
        <dbReference type="PROSITE-ProRule" id="PRU00581"/>
    </source>
</evidence>
<accession>A0A210Q7I4</accession>
<organism evidence="9 10">
    <name type="scientific">Mizuhopecten yessoensis</name>
    <name type="common">Japanese scallop</name>
    <name type="synonym">Patinopecten yessoensis</name>
    <dbReference type="NCBI Taxonomy" id="6573"/>
    <lineage>
        <taxon>Eukaryota</taxon>
        <taxon>Metazoa</taxon>
        <taxon>Spiralia</taxon>
        <taxon>Lophotrochozoa</taxon>
        <taxon>Mollusca</taxon>
        <taxon>Bivalvia</taxon>
        <taxon>Autobranchia</taxon>
        <taxon>Pteriomorphia</taxon>
        <taxon>Pectinida</taxon>
        <taxon>Pectinoidea</taxon>
        <taxon>Pectinidae</taxon>
        <taxon>Mizuhopecten</taxon>
    </lineage>
</organism>
<keyword evidence="10" id="KW-1185">Reference proteome</keyword>
<evidence type="ECO:0000256" key="4">
    <source>
        <dbReference type="ARBA" id="ARBA00023136"/>
    </source>
</evidence>
<keyword evidence="3 7" id="KW-1133">Transmembrane helix</keyword>
<feature type="transmembrane region" description="Helical" evidence="7">
    <location>
        <begin position="79"/>
        <end position="100"/>
    </location>
</feature>
<keyword evidence="4 5" id="KW-0472">Membrane</keyword>
<reference evidence="9 10" key="1">
    <citation type="journal article" date="2017" name="Nat. Ecol. Evol.">
        <title>Scallop genome provides insights into evolution of bilaterian karyotype and development.</title>
        <authorList>
            <person name="Wang S."/>
            <person name="Zhang J."/>
            <person name="Jiao W."/>
            <person name="Li J."/>
            <person name="Xun X."/>
            <person name="Sun Y."/>
            <person name="Guo X."/>
            <person name="Huan P."/>
            <person name="Dong B."/>
            <person name="Zhang L."/>
            <person name="Hu X."/>
            <person name="Sun X."/>
            <person name="Wang J."/>
            <person name="Zhao C."/>
            <person name="Wang Y."/>
            <person name="Wang D."/>
            <person name="Huang X."/>
            <person name="Wang R."/>
            <person name="Lv J."/>
            <person name="Li Y."/>
            <person name="Zhang Z."/>
            <person name="Liu B."/>
            <person name="Lu W."/>
            <person name="Hui Y."/>
            <person name="Liang J."/>
            <person name="Zhou Z."/>
            <person name="Hou R."/>
            <person name="Li X."/>
            <person name="Liu Y."/>
            <person name="Li H."/>
            <person name="Ning X."/>
            <person name="Lin Y."/>
            <person name="Zhao L."/>
            <person name="Xing Q."/>
            <person name="Dou J."/>
            <person name="Li Y."/>
            <person name="Mao J."/>
            <person name="Guo H."/>
            <person name="Dou H."/>
            <person name="Li T."/>
            <person name="Mu C."/>
            <person name="Jiang W."/>
            <person name="Fu Q."/>
            <person name="Fu X."/>
            <person name="Miao Y."/>
            <person name="Liu J."/>
            <person name="Yu Q."/>
            <person name="Li R."/>
            <person name="Liao H."/>
            <person name="Li X."/>
            <person name="Kong Y."/>
            <person name="Jiang Z."/>
            <person name="Chourrout D."/>
            <person name="Li R."/>
            <person name="Bao Z."/>
        </authorList>
    </citation>
    <scope>NUCLEOTIDE SEQUENCE [LARGE SCALE GENOMIC DNA]</scope>
    <source>
        <strain evidence="9 10">PY_sf001</strain>
    </source>
</reference>
<evidence type="ECO:0000256" key="1">
    <source>
        <dbReference type="ARBA" id="ARBA00004141"/>
    </source>
</evidence>
<evidence type="ECO:0000313" key="10">
    <source>
        <dbReference type="Proteomes" id="UP000242188"/>
    </source>
</evidence>
<dbReference type="AlphaFoldDB" id="A0A210Q7I4"/>
<evidence type="ECO:0000256" key="6">
    <source>
        <dbReference type="SAM" id="MobiDB-lite"/>
    </source>
</evidence>
<dbReference type="Proteomes" id="UP000242188">
    <property type="component" value="Unassembled WGS sequence"/>
</dbReference>
<sequence length="213" mass="23744">MMEDHNNTQSQQPNTEPENPNIRNVKVGAVTIPLNLGYVKSPLGIVTAASCFLGLLSTILVSASYNINCYAGYGSTYDFFEFVATSWFILTFFRYIIFLLTNKNGFLCGSFVPWTLLMMANTAVYIIMFFFGSIAMAVNSCWRGGYKATAAFGFFTTGTCVAELVLLLIRLREEHEPTQNRFLILMGVQAQSQQNAPPPYDPESNMATDPPKY</sequence>
<comment type="caution">
    <text evidence="9">The sequence shown here is derived from an EMBL/GenBank/DDBJ whole genome shotgun (WGS) entry which is preliminary data.</text>
</comment>
<feature type="region of interest" description="Disordered" evidence="6">
    <location>
        <begin position="193"/>
        <end position="213"/>
    </location>
</feature>
<keyword evidence="2 5" id="KW-0812">Transmembrane</keyword>
<dbReference type="EMBL" id="NEDP02004699">
    <property type="protein sequence ID" value="OWF44690.1"/>
    <property type="molecule type" value="Genomic_DNA"/>
</dbReference>
<feature type="region of interest" description="Disordered" evidence="6">
    <location>
        <begin position="1"/>
        <end position="21"/>
    </location>
</feature>
<proteinExistence type="predicted"/>
<feature type="domain" description="MARVEL" evidence="8">
    <location>
        <begin position="38"/>
        <end position="172"/>
    </location>
</feature>
<feature type="transmembrane region" description="Helical" evidence="7">
    <location>
        <begin position="112"/>
        <end position="138"/>
    </location>
</feature>
<feature type="compositionally biased region" description="Polar residues" evidence="6">
    <location>
        <begin position="7"/>
        <end position="21"/>
    </location>
</feature>
<name>A0A210Q7I4_MIZYE</name>
<feature type="transmembrane region" description="Helical" evidence="7">
    <location>
        <begin position="150"/>
        <end position="171"/>
    </location>
</feature>
<dbReference type="PROSITE" id="PS51225">
    <property type="entry name" value="MARVEL"/>
    <property type="match status" value="1"/>
</dbReference>
<evidence type="ECO:0000313" key="9">
    <source>
        <dbReference type="EMBL" id="OWF44690.1"/>
    </source>
</evidence>
<dbReference type="InterPro" id="IPR050578">
    <property type="entry name" value="MARVEL-CKLF_proteins"/>
</dbReference>
<evidence type="ECO:0000256" key="2">
    <source>
        <dbReference type="ARBA" id="ARBA00022692"/>
    </source>
</evidence>